<comment type="caution">
    <text evidence="2">The sequence shown here is derived from an EMBL/GenBank/DDBJ whole genome shotgun (WGS) entry which is preliminary data.</text>
</comment>
<sequence length="182" mass="20016">MQLRTFFVFILVIITASVNAIPNQLGKRTSDYEPSFPLSLTAIPDNLVPNMNTSFTISAKLDKRTSGYEPCFPNKQGLSVTTKPANLLPNTKTQFNVTGDIGQYTSNTKIEVNLLDEFQKPIYGFNGEGCPCPNAKCPCNSKGVLISVNAFMKDIPDKYYIVVDLFLSSHAGQPDACAWAHQ</sequence>
<dbReference type="Proteomes" id="UP000266673">
    <property type="component" value="Unassembled WGS sequence"/>
</dbReference>
<gene>
    <name evidence="2" type="ORF">C2G38_2072594</name>
</gene>
<dbReference type="AlphaFoldDB" id="A0A397VP30"/>
<feature type="chain" id="PRO_5017263954" description="Phosphatidylglycerol/phosphatidylinositol transfer protein" evidence="1">
    <location>
        <begin position="21"/>
        <end position="182"/>
    </location>
</feature>
<name>A0A397VP30_9GLOM</name>
<accession>A0A397VP30</accession>
<keyword evidence="1" id="KW-0732">Signal</keyword>
<dbReference type="EMBL" id="QKWP01000257">
    <property type="protein sequence ID" value="RIB23531.1"/>
    <property type="molecule type" value="Genomic_DNA"/>
</dbReference>
<evidence type="ECO:0000313" key="3">
    <source>
        <dbReference type="Proteomes" id="UP000266673"/>
    </source>
</evidence>
<reference evidence="2 3" key="1">
    <citation type="submission" date="2018-06" db="EMBL/GenBank/DDBJ databases">
        <title>Comparative genomics reveals the genomic features of Rhizophagus irregularis, R. cerebriforme, R. diaphanum and Gigaspora rosea, and their symbiotic lifestyle signature.</title>
        <authorList>
            <person name="Morin E."/>
            <person name="San Clemente H."/>
            <person name="Chen E.C.H."/>
            <person name="De La Providencia I."/>
            <person name="Hainaut M."/>
            <person name="Kuo A."/>
            <person name="Kohler A."/>
            <person name="Murat C."/>
            <person name="Tang N."/>
            <person name="Roy S."/>
            <person name="Loubradou J."/>
            <person name="Henrissat B."/>
            <person name="Grigoriev I.V."/>
            <person name="Corradi N."/>
            <person name="Roux C."/>
            <person name="Martin F.M."/>
        </authorList>
    </citation>
    <scope>NUCLEOTIDE SEQUENCE [LARGE SCALE GENOMIC DNA]</scope>
    <source>
        <strain evidence="2 3">DAOM 194757</strain>
    </source>
</reference>
<organism evidence="2 3">
    <name type="scientific">Gigaspora rosea</name>
    <dbReference type="NCBI Taxonomy" id="44941"/>
    <lineage>
        <taxon>Eukaryota</taxon>
        <taxon>Fungi</taxon>
        <taxon>Fungi incertae sedis</taxon>
        <taxon>Mucoromycota</taxon>
        <taxon>Glomeromycotina</taxon>
        <taxon>Glomeromycetes</taxon>
        <taxon>Diversisporales</taxon>
        <taxon>Gigasporaceae</taxon>
        <taxon>Gigaspora</taxon>
    </lineage>
</organism>
<proteinExistence type="predicted"/>
<evidence type="ECO:0000256" key="1">
    <source>
        <dbReference type="SAM" id="SignalP"/>
    </source>
</evidence>
<feature type="signal peptide" evidence="1">
    <location>
        <begin position="1"/>
        <end position="20"/>
    </location>
</feature>
<protein>
    <recommendedName>
        <fullName evidence="4">Phosphatidylglycerol/phosphatidylinositol transfer protein</fullName>
    </recommendedName>
</protein>
<evidence type="ECO:0000313" key="2">
    <source>
        <dbReference type="EMBL" id="RIB23531.1"/>
    </source>
</evidence>
<keyword evidence="3" id="KW-1185">Reference proteome</keyword>
<evidence type="ECO:0008006" key="4">
    <source>
        <dbReference type="Google" id="ProtNLM"/>
    </source>
</evidence>